<dbReference type="EMBL" id="JARBJD010000446">
    <property type="protein sequence ID" value="KAK2941964.1"/>
    <property type="molecule type" value="Genomic_DNA"/>
</dbReference>
<evidence type="ECO:0000313" key="1">
    <source>
        <dbReference type="EMBL" id="KAK2941964.1"/>
    </source>
</evidence>
<keyword evidence="2" id="KW-1185">Reference proteome</keyword>
<sequence>MLLVTPPFGSIGIGLLDSTAPVPKMGELLGWDVKETWTFEQRTLKRRHRIRQNDPSRSSPDIDTHLTFWTCIVLRVIPTSTRCPTFSDNLGYSLEGLTRSFTPNWPNSKDDAMSARFLGSWIEQHVSPSAEQEMEHGVETRINRTLIAVHQLHSFGCLSSSSDLLVSDAERDESLSLQDIVSNKTLRYESREALFIFLNDERYSD</sequence>
<accession>A0ABQ9WSA3</accession>
<dbReference type="Proteomes" id="UP001281761">
    <property type="component" value="Unassembled WGS sequence"/>
</dbReference>
<name>A0ABQ9WSA3_9EUKA</name>
<organism evidence="1 2">
    <name type="scientific">Blattamonas nauphoetae</name>
    <dbReference type="NCBI Taxonomy" id="2049346"/>
    <lineage>
        <taxon>Eukaryota</taxon>
        <taxon>Metamonada</taxon>
        <taxon>Preaxostyla</taxon>
        <taxon>Oxymonadida</taxon>
        <taxon>Blattamonas</taxon>
    </lineage>
</organism>
<comment type="caution">
    <text evidence="1">The sequence shown here is derived from an EMBL/GenBank/DDBJ whole genome shotgun (WGS) entry which is preliminary data.</text>
</comment>
<reference evidence="1 2" key="1">
    <citation type="journal article" date="2022" name="bioRxiv">
        <title>Genomics of Preaxostyla Flagellates Illuminates Evolutionary Transitions and the Path Towards Mitochondrial Loss.</title>
        <authorList>
            <person name="Novak L.V.F."/>
            <person name="Treitli S.C."/>
            <person name="Pyrih J."/>
            <person name="Halakuc P."/>
            <person name="Pipaliya S.V."/>
            <person name="Vacek V."/>
            <person name="Brzon O."/>
            <person name="Soukal P."/>
            <person name="Eme L."/>
            <person name="Dacks J.B."/>
            <person name="Karnkowska A."/>
            <person name="Elias M."/>
            <person name="Hampl V."/>
        </authorList>
    </citation>
    <scope>NUCLEOTIDE SEQUENCE [LARGE SCALE GENOMIC DNA]</scope>
    <source>
        <strain evidence="1">NAU3</strain>
        <tissue evidence="1">Gut</tissue>
    </source>
</reference>
<protein>
    <submittedName>
        <fullName evidence="1">Uncharacterized protein</fullName>
    </submittedName>
</protein>
<gene>
    <name evidence="1" type="ORF">BLNAU_23117</name>
</gene>
<evidence type="ECO:0000313" key="2">
    <source>
        <dbReference type="Proteomes" id="UP001281761"/>
    </source>
</evidence>
<proteinExistence type="predicted"/>